<organism evidence="2 3">
    <name type="scientific">Flavobacterium branchiophilum</name>
    <dbReference type="NCBI Taxonomy" id="55197"/>
    <lineage>
        <taxon>Bacteria</taxon>
        <taxon>Pseudomonadati</taxon>
        <taxon>Bacteroidota</taxon>
        <taxon>Flavobacteriia</taxon>
        <taxon>Flavobacteriales</taxon>
        <taxon>Flavobacteriaceae</taxon>
        <taxon>Flavobacterium</taxon>
    </lineage>
</organism>
<dbReference type="AlphaFoldDB" id="A0A543G8B5"/>
<feature type="domain" description="GmrSD restriction endonucleases N-terminal" evidence="1">
    <location>
        <begin position="116"/>
        <end position="270"/>
    </location>
</feature>
<dbReference type="EMBL" id="VFPJ01000001">
    <property type="protein sequence ID" value="TQM42325.1"/>
    <property type="molecule type" value="Genomic_DNA"/>
</dbReference>
<reference evidence="2 3" key="1">
    <citation type="submission" date="2019-06" db="EMBL/GenBank/DDBJ databases">
        <title>Genomic Encyclopedia of Archaeal and Bacterial Type Strains, Phase II (KMG-II): from individual species to whole genera.</title>
        <authorList>
            <person name="Goeker M."/>
        </authorList>
    </citation>
    <scope>NUCLEOTIDE SEQUENCE [LARGE SCALE GENOMIC DNA]</scope>
    <source>
        <strain evidence="2 3">DSM 24789</strain>
    </source>
</reference>
<dbReference type="RefSeq" id="WP_089081032.1">
    <property type="nucleotide sequence ID" value="NZ_VFPJ01000001.1"/>
</dbReference>
<dbReference type="Proteomes" id="UP000320773">
    <property type="component" value="Unassembled WGS sequence"/>
</dbReference>
<dbReference type="Pfam" id="PF03235">
    <property type="entry name" value="GmrSD_N"/>
    <property type="match status" value="1"/>
</dbReference>
<evidence type="ECO:0000313" key="3">
    <source>
        <dbReference type="Proteomes" id="UP000320773"/>
    </source>
</evidence>
<proteinExistence type="predicted"/>
<gene>
    <name evidence="2" type="ORF">BC670_3376</name>
</gene>
<evidence type="ECO:0000259" key="1">
    <source>
        <dbReference type="Pfam" id="PF03235"/>
    </source>
</evidence>
<dbReference type="PANTHER" id="PTHR39639">
    <property type="entry name" value="CHROMOSOME 16, WHOLE GENOME SHOTGUN SEQUENCE"/>
    <property type="match status" value="1"/>
</dbReference>
<accession>A0A543G8B5</accession>
<protein>
    <submittedName>
        <fullName evidence="2">Uncharacterized protein DUF262</fullName>
    </submittedName>
</protein>
<sequence>MSLELKINNNEDVFLSPIKKSEIGDKINIYELIDDKNNSWMTVELLNNSFKIINRNEEISDSEEILKIKLDQLVLEVIEAEQSGTENTESTLTEEASPYDPDKIKVHQKQFNVKLIAEMIDNEDIDFTPDFQRNFVWDSHQKSRLIESILLRIPLPMFYLAEDEEGRITVVDGLQRLSTIKDFMDNKFPLKGLQYLGETCNGRYYSDKNKDGTPNEKKGIDAKYFRWFNMTQFSVNVIDPSSPAKVKYDIFRRINTRGKPLNNQEIRNCLASKSLRETLKNMVSLSEFKSATDGSIKPTRMDDQEIALRFILFSKDIELNNYNGYMDSSLDDMTERLVKISNEDSEDYVNSFSNAMQNAEYLFGRKHAFRKIMIKDLEPNAYKQLLNKALFVCLSVLLSKYEPNRVKENNSELALLKPLAIKIGEDLKLLNYLSYGTNGKANLQYVFEEIGKLINENLKY</sequence>
<name>A0A543G8B5_9FLAO</name>
<comment type="caution">
    <text evidence="2">The sequence shown here is derived from an EMBL/GenBank/DDBJ whole genome shotgun (WGS) entry which is preliminary data.</text>
</comment>
<evidence type="ECO:0000313" key="2">
    <source>
        <dbReference type="EMBL" id="TQM42325.1"/>
    </source>
</evidence>
<dbReference type="PANTHER" id="PTHR39639:SF1">
    <property type="entry name" value="DUF262 DOMAIN-CONTAINING PROTEIN"/>
    <property type="match status" value="1"/>
</dbReference>
<dbReference type="InterPro" id="IPR004919">
    <property type="entry name" value="GmrSD_N"/>
</dbReference>